<evidence type="ECO:0000256" key="7">
    <source>
        <dbReference type="ARBA" id="ARBA00022723"/>
    </source>
</evidence>
<protein>
    <submittedName>
        <fullName evidence="13">Cytochrome P450</fullName>
    </submittedName>
</protein>
<comment type="subcellular location">
    <subcellularLocation>
        <location evidence="2">Membrane</location>
    </subcellularLocation>
</comment>
<dbReference type="Proteomes" id="UP000078544">
    <property type="component" value="Unassembled WGS sequence"/>
</dbReference>
<keyword evidence="12" id="KW-0472">Membrane</keyword>
<keyword evidence="9" id="KW-0560">Oxidoreductase</keyword>
<keyword evidence="14" id="KW-1185">Reference proteome</keyword>
<dbReference type="InterPro" id="IPR001128">
    <property type="entry name" value="Cyt_P450"/>
</dbReference>
<dbReference type="GO" id="GO:0016020">
    <property type="term" value="C:membrane"/>
    <property type="evidence" value="ECO:0007669"/>
    <property type="project" value="UniProtKB-SubCell"/>
</dbReference>
<dbReference type="GO" id="GO:0004497">
    <property type="term" value="F:monooxygenase activity"/>
    <property type="evidence" value="ECO:0007669"/>
    <property type="project" value="UniProtKB-KW"/>
</dbReference>
<evidence type="ECO:0000256" key="12">
    <source>
        <dbReference type="ARBA" id="ARBA00023136"/>
    </source>
</evidence>
<comment type="pathway">
    <text evidence="3">Secondary metabolite biosynthesis.</text>
</comment>
<evidence type="ECO:0000256" key="2">
    <source>
        <dbReference type="ARBA" id="ARBA00004370"/>
    </source>
</evidence>
<dbReference type="GO" id="GO:0005506">
    <property type="term" value="F:iron ion binding"/>
    <property type="evidence" value="ECO:0007669"/>
    <property type="project" value="InterPro"/>
</dbReference>
<dbReference type="GO" id="GO:0016705">
    <property type="term" value="F:oxidoreductase activity, acting on paired donors, with incorporation or reduction of molecular oxygen"/>
    <property type="evidence" value="ECO:0007669"/>
    <property type="project" value="InterPro"/>
</dbReference>
<dbReference type="STRING" id="1081109.A0A166N8Q6"/>
<evidence type="ECO:0000256" key="6">
    <source>
        <dbReference type="ARBA" id="ARBA00022692"/>
    </source>
</evidence>
<gene>
    <name evidence="13" type="ORF">AAL_08123</name>
</gene>
<dbReference type="AlphaFoldDB" id="A0A166N8Q6"/>
<dbReference type="OrthoDB" id="1844152at2759"/>
<evidence type="ECO:0000256" key="10">
    <source>
        <dbReference type="ARBA" id="ARBA00023004"/>
    </source>
</evidence>
<keyword evidence="5" id="KW-0349">Heme</keyword>
<keyword evidence="6" id="KW-0812">Transmembrane</keyword>
<reference evidence="13 14" key="1">
    <citation type="journal article" date="2016" name="Genome Biol. Evol.">
        <title>Divergent and convergent evolution of fungal pathogenicity.</title>
        <authorList>
            <person name="Shang Y."/>
            <person name="Xiao G."/>
            <person name="Zheng P."/>
            <person name="Cen K."/>
            <person name="Zhan S."/>
            <person name="Wang C."/>
        </authorList>
    </citation>
    <scope>NUCLEOTIDE SEQUENCE [LARGE SCALE GENOMIC DNA]</scope>
    <source>
        <strain evidence="13 14">RCEF 2490</strain>
    </source>
</reference>
<keyword evidence="7" id="KW-0479">Metal-binding</keyword>
<sequence>MHNMIEMTKESGYWTPELLSQSLLGIWFAASHQPWLNLHFVIVELCNRQDWQVTLRQEIEANDPQDYGTLEGLPLLDAFIKETIRVKPLDTLAIRRKALEPYTFASGGGSIHVPQGATVCVPMKDILSNPSRYAQPESFQPHRHISRGQGRDQHSKFTDVSETFPLWGYGSLACPGRIYASVVIKLILVELLKRFSLELRDPAANTRWYWETFTLPYETTRVIFRPR</sequence>
<comment type="similarity">
    <text evidence="4">Belongs to the cytochrome P450 family.</text>
</comment>
<dbReference type="InterPro" id="IPR036396">
    <property type="entry name" value="Cyt_P450_sf"/>
</dbReference>
<organism evidence="13 14">
    <name type="scientific">Moelleriella libera RCEF 2490</name>
    <dbReference type="NCBI Taxonomy" id="1081109"/>
    <lineage>
        <taxon>Eukaryota</taxon>
        <taxon>Fungi</taxon>
        <taxon>Dikarya</taxon>
        <taxon>Ascomycota</taxon>
        <taxon>Pezizomycotina</taxon>
        <taxon>Sordariomycetes</taxon>
        <taxon>Hypocreomycetidae</taxon>
        <taxon>Hypocreales</taxon>
        <taxon>Clavicipitaceae</taxon>
        <taxon>Moelleriella</taxon>
    </lineage>
</organism>
<dbReference type="SUPFAM" id="SSF48264">
    <property type="entry name" value="Cytochrome P450"/>
    <property type="match status" value="1"/>
</dbReference>
<dbReference type="PANTHER" id="PTHR46206">
    <property type="entry name" value="CYTOCHROME P450"/>
    <property type="match status" value="1"/>
</dbReference>
<dbReference type="PANTHER" id="PTHR46206:SF5">
    <property type="entry name" value="P450, PUTATIVE (EUROFUNG)-RELATED"/>
    <property type="match status" value="1"/>
</dbReference>
<keyword evidence="10" id="KW-0408">Iron</keyword>
<dbReference type="Gene3D" id="1.10.630.10">
    <property type="entry name" value="Cytochrome P450"/>
    <property type="match status" value="1"/>
</dbReference>
<evidence type="ECO:0000256" key="8">
    <source>
        <dbReference type="ARBA" id="ARBA00022989"/>
    </source>
</evidence>
<evidence type="ECO:0000256" key="11">
    <source>
        <dbReference type="ARBA" id="ARBA00023033"/>
    </source>
</evidence>
<keyword evidence="11" id="KW-0503">Monooxygenase</keyword>
<dbReference type="EMBL" id="AZGY01000030">
    <property type="protein sequence ID" value="KZZ88360.1"/>
    <property type="molecule type" value="Genomic_DNA"/>
</dbReference>
<evidence type="ECO:0000313" key="13">
    <source>
        <dbReference type="EMBL" id="KZZ88360.1"/>
    </source>
</evidence>
<evidence type="ECO:0000256" key="3">
    <source>
        <dbReference type="ARBA" id="ARBA00005179"/>
    </source>
</evidence>
<accession>A0A166N8Q6</accession>
<evidence type="ECO:0000256" key="9">
    <source>
        <dbReference type="ARBA" id="ARBA00023002"/>
    </source>
</evidence>
<evidence type="ECO:0000256" key="4">
    <source>
        <dbReference type="ARBA" id="ARBA00010617"/>
    </source>
</evidence>
<evidence type="ECO:0000256" key="1">
    <source>
        <dbReference type="ARBA" id="ARBA00001971"/>
    </source>
</evidence>
<comment type="caution">
    <text evidence="13">The sequence shown here is derived from an EMBL/GenBank/DDBJ whole genome shotgun (WGS) entry which is preliminary data.</text>
</comment>
<dbReference type="Pfam" id="PF00067">
    <property type="entry name" value="p450"/>
    <property type="match status" value="1"/>
</dbReference>
<comment type="cofactor">
    <cofactor evidence="1">
        <name>heme</name>
        <dbReference type="ChEBI" id="CHEBI:30413"/>
    </cofactor>
</comment>
<dbReference type="CDD" id="cd11041">
    <property type="entry name" value="CYP503A1-like"/>
    <property type="match status" value="1"/>
</dbReference>
<dbReference type="GO" id="GO:0020037">
    <property type="term" value="F:heme binding"/>
    <property type="evidence" value="ECO:0007669"/>
    <property type="project" value="InterPro"/>
</dbReference>
<name>A0A166N8Q6_9HYPO</name>
<evidence type="ECO:0000256" key="5">
    <source>
        <dbReference type="ARBA" id="ARBA00022617"/>
    </source>
</evidence>
<evidence type="ECO:0000313" key="14">
    <source>
        <dbReference type="Proteomes" id="UP000078544"/>
    </source>
</evidence>
<proteinExistence type="inferred from homology"/>
<keyword evidence="8" id="KW-1133">Transmembrane helix</keyword>